<dbReference type="PANTHER" id="PTHR10961">
    <property type="entry name" value="PEROXISOMAL SARCOSINE OXIDASE"/>
    <property type="match status" value="1"/>
</dbReference>
<organism evidence="6 7">
    <name type="scientific">Haloactinospora alba</name>
    <dbReference type="NCBI Taxonomy" id="405555"/>
    <lineage>
        <taxon>Bacteria</taxon>
        <taxon>Bacillati</taxon>
        <taxon>Actinomycetota</taxon>
        <taxon>Actinomycetes</taxon>
        <taxon>Streptosporangiales</taxon>
        <taxon>Nocardiopsidaceae</taxon>
        <taxon>Haloactinospora</taxon>
    </lineage>
</organism>
<dbReference type="InterPro" id="IPR006076">
    <property type="entry name" value="FAD-dep_OxRdtase"/>
</dbReference>
<accession>A0A543N8Z6</accession>
<protein>
    <submittedName>
        <fullName evidence="6">Sarcosine oxidase</fullName>
    </submittedName>
</protein>
<dbReference type="Pfam" id="PF01266">
    <property type="entry name" value="DAO"/>
    <property type="match status" value="1"/>
</dbReference>
<sequence length="370" mass="39334">MTGFRHRLDIAVIGAGVLGLAAADALARRGADVVCFDGRQPGQGQSGGLTRTFRHRHDDPDVVRLAAESLEHWRTWEKRSGRVLIGPEGTVYAGMDDSDAEGMRLQGVRHEWTDGERAGDVFGPLAPVSGPLLVDPGSGAIRARNTIDALSEWVGDRITPQDVHGVSVPEDGDGVELQTADGIYRARHVLICAGTHTPRLAAGAGIGIPLDCALHARPHYPVRDQFQRTPLPCWVDRSGAFGETVYGSPIGTTGRYVVGLIGNGVDVDINNGLPTGTEMEAHVRRLSAYVERALPGLVPEPVGIRVCVMSKLPGGSDALGAWHTPGVTAVTGHNLFKLAPVLGELLADSAQEDRLPDELARVTERALEPA</sequence>
<dbReference type="InterPro" id="IPR036188">
    <property type="entry name" value="FAD/NAD-bd_sf"/>
</dbReference>
<dbReference type="Gene3D" id="3.30.9.10">
    <property type="entry name" value="D-Amino Acid Oxidase, subunit A, domain 2"/>
    <property type="match status" value="1"/>
</dbReference>
<dbReference type="PANTHER" id="PTHR10961:SF7">
    <property type="entry name" value="FAD DEPENDENT OXIDOREDUCTASE DOMAIN-CONTAINING PROTEIN"/>
    <property type="match status" value="1"/>
</dbReference>
<dbReference type="OrthoDB" id="9806452at2"/>
<dbReference type="EMBL" id="VFQC01000002">
    <property type="protein sequence ID" value="TQN28292.1"/>
    <property type="molecule type" value="Genomic_DNA"/>
</dbReference>
<dbReference type="SUPFAM" id="SSF51905">
    <property type="entry name" value="FAD/NAD(P)-binding domain"/>
    <property type="match status" value="1"/>
</dbReference>
<dbReference type="AlphaFoldDB" id="A0A543N8Z6"/>
<dbReference type="InterPro" id="IPR045170">
    <property type="entry name" value="MTOX"/>
</dbReference>
<keyword evidence="4" id="KW-0560">Oxidoreductase</keyword>
<dbReference type="GO" id="GO:0050660">
    <property type="term" value="F:flavin adenine dinucleotide binding"/>
    <property type="evidence" value="ECO:0007669"/>
    <property type="project" value="InterPro"/>
</dbReference>
<evidence type="ECO:0000256" key="3">
    <source>
        <dbReference type="ARBA" id="ARBA00022827"/>
    </source>
</evidence>
<comment type="cofactor">
    <cofactor evidence="1">
        <name>FAD</name>
        <dbReference type="ChEBI" id="CHEBI:57692"/>
    </cofactor>
</comment>
<dbReference type="Proteomes" id="UP000317422">
    <property type="component" value="Unassembled WGS sequence"/>
</dbReference>
<evidence type="ECO:0000313" key="6">
    <source>
        <dbReference type="EMBL" id="TQN28292.1"/>
    </source>
</evidence>
<dbReference type="GO" id="GO:0008115">
    <property type="term" value="F:sarcosine oxidase activity"/>
    <property type="evidence" value="ECO:0007669"/>
    <property type="project" value="TreeGrafter"/>
</dbReference>
<keyword evidence="2" id="KW-0285">Flavoprotein</keyword>
<feature type="domain" description="FAD dependent oxidoreductase" evidence="5">
    <location>
        <begin position="9"/>
        <end position="348"/>
    </location>
</feature>
<evidence type="ECO:0000313" key="7">
    <source>
        <dbReference type="Proteomes" id="UP000317422"/>
    </source>
</evidence>
<gene>
    <name evidence="6" type="ORF">FHX37_3625</name>
</gene>
<keyword evidence="7" id="KW-1185">Reference proteome</keyword>
<evidence type="ECO:0000256" key="2">
    <source>
        <dbReference type="ARBA" id="ARBA00022630"/>
    </source>
</evidence>
<name>A0A543N8Z6_9ACTN</name>
<evidence type="ECO:0000256" key="4">
    <source>
        <dbReference type="ARBA" id="ARBA00023002"/>
    </source>
</evidence>
<evidence type="ECO:0000259" key="5">
    <source>
        <dbReference type="Pfam" id="PF01266"/>
    </source>
</evidence>
<proteinExistence type="predicted"/>
<reference evidence="6 7" key="1">
    <citation type="submission" date="2019-06" db="EMBL/GenBank/DDBJ databases">
        <title>Sequencing the genomes of 1000 actinobacteria strains.</title>
        <authorList>
            <person name="Klenk H.-P."/>
        </authorList>
    </citation>
    <scope>NUCLEOTIDE SEQUENCE [LARGE SCALE GENOMIC DNA]</scope>
    <source>
        <strain evidence="6 7">DSM 45015</strain>
    </source>
</reference>
<dbReference type="Gene3D" id="3.50.50.60">
    <property type="entry name" value="FAD/NAD(P)-binding domain"/>
    <property type="match status" value="1"/>
</dbReference>
<dbReference type="RefSeq" id="WP_141925361.1">
    <property type="nucleotide sequence ID" value="NZ_VFQC01000002.1"/>
</dbReference>
<keyword evidence="3" id="KW-0274">FAD</keyword>
<comment type="caution">
    <text evidence="6">The sequence shown here is derived from an EMBL/GenBank/DDBJ whole genome shotgun (WGS) entry which is preliminary data.</text>
</comment>
<evidence type="ECO:0000256" key="1">
    <source>
        <dbReference type="ARBA" id="ARBA00001974"/>
    </source>
</evidence>